<feature type="transmembrane region" description="Helical" evidence="1">
    <location>
        <begin position="35"/>
        <end position="57"/>
    </location>
</feature>
<reference evidence="3 5" key="2">
    <citation type="submission" date="2017-02" db="EMBL/GenBank/DDBJ databases">
        <title>Draft genome of Acidibacillus ferrooxidans Huett2.</title>
        <authorList>
            <person name="Schopf S."/>
        </authorList>
    </citation>
    <scope>NUCLEOTIDE SEQUENCE [LARGE SCALE GENOMIC DNA]</scope>
    <source>
        <strain evidence="3 5">Huett2</strain>
    </source>
</reference>
<evidence type="ECO:0000256" key="1">
    <source>
        <dbReference type="SAM" id="Phobius"/>
    </source>
</evidence>
<keyword evidence="1" id="KW-1133">Transmembrane helix</keyword>
<evidence type="ECO:0000313" key="3">
    <source>
        <dbReference type="EMBL" id="OPG15282.1"/>
    </source>
</evidence>
<accession>A0A162T0K6</accession>
<protein>
    <submittedName>
        <fullName evidence="3">Uncharacterized protein</fullName>
    </submittedName>
</protein>
<dbReference type="AlphaFoldDB" id="A0A162T0K6"/>
<evidence type="ECO:0000313" key="4">
    <source>
        <dbReference type="Proteomes" id="UP000077421"/>
    </source>
</evidence>
<gene>
    <name evidence="2" type="ORF">AYW79_11605</name>
    <name evidence="3" type="ORF">B2M26_12515</name>
</gene>
<reference evidence="2 4" key="1">
    <citation type="submission" date="2016-02" db="EMBL/GenBank/DDBJ databases">
        <title>Draft genome sequence of Acidibacillus ferrooxidans SLC66.</title>
        <authorList>
            <person name="Oliveira G."/>
            <person name="Nancucheo I."/>
            <person name="Dall'Agnol H."/>
            <person name="Johnson B."/>
            <person name="Oliveira R."/>
            <person name="Nunes G.L."/>
            <person name="Tzotzos G."/>
            <person name="Orellana S.C."/>
            <person name="Salim A.C."/>
            <person name="Araujo F.M."/>
        </authorList>
    </citation>
    <scope>NUCLEOTIDE SEQUENCE [LARGE SCALE GENOMIC DNA]</scope>
    <source>
        <strain evidence="2 4">SLC66</strain>
    </source>
</reference>
<name>A0A162T0K6_9BACL</name>
<keyword evidence="5" id="KW-1185">Reference proteome</keyword>
<dbReference type="Proteomes" id="UP000190229">
    <property type="component" value="Unassembled WGS sequence"/>
</dbReference>
<comment type="caution">
    <text evidence="3">The sequence shown here is derived from an EMBL/GenBank/DDBJ whole genome shotgun (WGS) entry which is preliminary data.</text>
</comment>
<proteinExistence type="predicted"/>
<dbReference type="EMBL" id="LSUQ01000043">
    <property type="protein sequence ID" value="OAG93267.1"/>
    <property type="molecule type" value="Genomic_DNA"/>
</dbReference>
<evidence type="ECO:0000313" key="5">
    <source>
        <dbReference type="Proteomes" id="UP000190229"/>
    </source>
</evidence>
<evidence type="ECO:0000313" key="2">
    <source>
        <dbReference type="EMBL" id="OAG93267.1"/>
    </source>
</evidence>
<organism evidence="3 5">
    <name type="scientific">Ferroacidibacillus organovorans</name>
    <dbReference type="NCBI Taxonomy" id="1765683"/>
    <lineage>
        <taxon>Bacteria</taxon>
        <taxon>Bacillati</taxon>
        <taxon>Bacillota</taxon>
        <taxon>Bacilli</taxon>
        <taxon>Bacillales</taxon>
        <taxon>Alicyclobacillaceae</taxon>
        <taxon>Ferroacidibacillus</taxon>
    </lineage>
</organism>
<feature type="transmembrane region" description="Helical" evidence="1">
    <location>
        <begin position="12"/>
        <end position="29"/>
    </location>
</feature>
<keyword evidence="1" id="KW-0472">Membrane</keyword>
<dbReference type="Proteomes" id="UP000077421">
    <property type="component" value="Unassembled WGS sequence"/>
</dbReference>
<keyword evidence="1" id="KW-0812">Transmembrane</keyword>
<dbReference type="EMBL" id="MWPS01000038">
    <property type="protein sequence ID" value="OPG15282.1"/>
    <property type="molecule type" value="Genomic_DNA"/>
</dbReference>
<sequence>MTLKNTDHRSIIIIQFTAYLIFSYIVGGINQVRNIYFAVVLIPVLVPVIFTTVYFYASGYITKIAFSVLCVITTIALVYFDLWVAPIWFRVMV</sequence>
<feature type="transmembrane region" description="Helical" evidence="1">
    <location>
        <begin position="64"/>
        <end position="89"/>
    </location>
</feature>